<name>A0A7J7IJC2_9RHOD</name>
<reference evidence="3 4" key="1">
    <citation type="journal article" date="2020" name="J. Phycol.">
        <title>Comparative genome analysis reveals Cyanidiococcus gen. nov., a new extremophilic red algal genus sister to Cyanidioschyzon (Cyanidioschyzonaceae, Rhodophyta).</title>
        <authorList>
            <person name="Liu S.-L."/>
            <person name="Chiang Y.-R."/>
            <person name="Yoon H.S."/>
            <person name="Fu H.-Y."/>
        </authorList>
    </citation>
    <scope>NUCLEOTIDE SEQUENCE [LARGE SCALE GENOMIC DNA]</scope>
    <source>
        <strain evidence="3 4">THAL066</strain>
    </source>
</reference>
<gene>
    <name evidence="3" type="ORF">F1559_003566</name>
</gene>
<dbReference type="Gene3D" id="3.40.50.300">
    <property type="entry name" value="P-loop containing nucleotide triphosphate hydrolases"/>
    <property type="match status" value="2"/>
</dbReference>
<evidence type="ECO:0000259" key="1">
    <source>
        <dbReference type="Pfam" id="PF13086"/>
    </source>
</evidence>
<protein>
    <submittedName>
        <fullName evidence="3">Uncharacterized protein</fullName>
    </submittedName>
</protein>
<dbReference type="InterPro" id="IPR045055">
    <property type="entry name" value="DNA2/NAM7-like"/>
</dbReference>
<dbReference type="GO" id="GO:0004386">
    <property type="term" value="F:helicase activity"/>
    <property type="evidence" value="ECO:0007669"/>
    <property type="project" value="InterPro"/>
</dbReference>
<dbReference type="InterPro" id="IPR041679">
    <property type="entry name" value="DNA2/NAM7-like_C"/>
</dbReference>
<dbReference type="PANTHER" id="PTHR10887">
    <property type="entry name" value="DNA2/NAM7 HELICASE FAMILY"/>
    <property type="match status" value="1"/>
</dbReference>
<sequence>MLYLLADQVQRSLDHQLETLRRASQQLLDRSSNRPAFELLDVPRQDRTVLIVRRAVECFATTMRKAKDTETTRNSDSGGKCRDEHHQNGIRKYYLRFLPESDLQHFASCLARDDLWAVGTYMDWQTHGTSERERTPPGVTLVRSLYHGTSITSGLLEVQPVGPRNNRLWRKQHVSVLAMRCAQLATEFLCLDAFLQREPFERIRALNEIVGVVPPTHEQRELDTDKSLSTGENKNAFQWRAMSSAELCNKSQAQRDIEQERPSKVLRHIPADSILLDKSINVAQSIDDNRAFAQVEKSCDENQWTAEQEQVVRACLNWLEGSFNSLKNLELHEPRHLVALHGAFGTGKTMTLVRTILTLLQRRPSLRILIAAGTNVAVDNILLGLLRHGYRDFGRAGNEQRMHPLVCDFSRKRLQRVGHQHWQVLRRQQRRPSARNLEEEQLLSSASSENITELETNITDTWVGRKRAQPQLGSRFRPLRSVLCDEKMQPIPQSRHRGLSAPPSKNTEAGHLVGTQAFRRRAVVGVTCASATQSILRGLRFDVIIVDEASQIIEPLTMVPVLELGADHCLVLIAGDERQLPPLVPGPSSVDAAERFGMARSLLERLGTREDVQNIYLTVQFRCHPRIAAIASELAYGGVIRSAPSTEAFVALVPELAPVSFMHTGGDDQATADGSRYNRAEAHWIATFLRRLWQQGSIEPPQVGVICLYRAQVTLIEQLINSESISGPALETASTKTDLGSTCPGPAQVKVSTVDAFQGGERKLIVLSTIRTCRSDRKQMLDSLERVNVALTRASHHLIITGHRIALASSPVWRCILNHCAPLPPTFT</sequence>
<dbReference type="Pfam" id="PF13086">
    <property type="entry name" value="AAA_11"/>
    <property type="match status" value="1"/>
</dbReference>
<evidence type="ECO:0000313" key="3">
    <source>
        <dbReference type="EMBL" id="KAF6002789.1"/>
    </source>
</evidence>
<dbReference type="CDD" id="cd18808">
    <property type="entry name" value="SF1_C_Upf1"/>
    <property type="match status" value="1"/>
</dbReference>
<dbReference type="InterPro" id="IPR027417">
    <property type="entry name" value="P-loop_NTPase"/>
</dbReference>
<keyword evidence="4" id="KW-1185">Reference proteome</keyword>
<accession>A0A7J7IJC2</accession>
<proteinExistence type="predicted"/>
<feature type="domain" description="DNA2/NAM7 helicase-like C-terminal" evidence="2">
    <location>
        <begin position="599"/>
        <end position="804"/>
    </location>
</feature>
<dbReference type="InterPro" id="IPR041677">
    <property type="entry name" value="DNA2/NAM7_AAA_11"/>
</dbReference>
<dbReference type="EMBL" id="VWRR01000009">
    <property type="protein sequence ID" value="KAF6002789.1"/>
    <property type="molecule type" value="Genomic_DNA"/>
</dbReference>
<feature type="domain" description="DNA2/NAM7 helicase helicase" evidence="1">
    <location>
        <begin position="334"/>
        <end position="584"/>
    </location>
</feature>
<dbReference type="OrthoDB" id="6513042at2759"/>
<dbReference type="SUPFAM" id="SSF52540">
    <property type="entry name" value="P-loop containing nucleoside triphosphate hydrolases"/>
    <property type="match status" value="1"/>
</dbReference>
<evidence type="ECO:0000259" key="2">
    <source>
        <dbReference type="Pfam" id="PF13087"/>
    </source>
</evidence>
<dbReference type="PANTHER" id="PTHR10887:SF495">
    <property type="entry name" value="HELICASE SENATAXIN ISOFORM X1-RELATED"/>
    <property type="match status" value="1"/>
</dbReference>
<dbReference type="Proteomes" id="UP000530660">
    <property type="component" value="Unassembled WGS sequence"/>
</dbReference>
<comment type="caution">
    <text evidence="3">The sequence shown here is derived from an EMBL/GenBank/DDBJ whole genome shotgun (WGS) entry which is preliminary data.</text>
</comment>
<evidence type="ECO:0000313" key="4">
    <source>
        <dbReference type="Proteomes" id="UP000530660"/>
    </source>
</evidence>
<dbReference type="AlphaFoldDB" id="A0A7J7IJC2"/>
<dbReference type="InterPro" id="IPR047187">
    <property type="entry name" value="SF1_C_Upf1"/>
</dbReference>
<organism evidence="3 4">
    <name type="scientific">Cyanidiococcus yangmingshanensis</name>
    <dbReference type="NCBI Taxonomy" id="2690220"/>
    <lineage>
        <taxon>Eukaryota</taxon>
        <taxon>Rhodophyta</taxon>
        <taxon>Bangiophyceae</taxon>
        <taxon>Cyanidiales</taxon>
        <taxon>Cyanidiaceae</taxon>
        <taxon>Cyanidiococcus</taxon>
    </lineage>
</organism>
<dbReference type="Pfam" id="PF13087">
    <property type="entry name" value="AAA_12"/>
    <property type="match status" value="1"/>
</dbReference>